<feature type="transmembrane region" description="Helical" evidence="1">
    <location>
        <begin position="43"/>
        <end position="63"/>
    </location>
</feature>
<gene>
    <name evidence="2" type="ORF">QFZ53_002866</name>
</gene>
<evidence type="ECO:0000256" key="1">
    <source>
        <dbReference type="SAM" id="Phobius"/>
    </source>
</evidence>
<dbReference type="RefSeq" id="WP_307297574.1">
    <property type="nucleotide sequence ID" value="NZ_JAUSXV010000001.1"/>
</dbReference>
<sequence>MLRIVFLIVWLLLSTWLLIWTGEGLFGVNQRQSILPFGGEDTLGAPIMIGVAWGLILTFGGTMSGLGRRKRVKGEAHIGVGRIVEVSRTGLTVNDVPQYDLFIRVTPGSGDEFVAQLRMLVDASDFASLQVGQPVPVRYSLTDQDTVELADFSDPAVRDAMLQWRIDRGLIDPRLVKARTTGTQVPASVLEMRPTGRRLEGQSELALRVLMAPEGAETWEAETTVFAYPQALSHFQVGAPIWAFYRREDPHTVAVTIEKEDAR</sequence>
<accession>A0AAW8EYZ0</accession>
<keyword evidence="1" id="KW-1133">Transmembrane helix</keyword>
<name>A0AAW8EYZ0_9MICO</name>
<comment type="caution">
    <text evidence="2">The sequence shown here is derived from an EMBL/GenBank/DDBJ whole genome shotgun (WGS) entry which is preliminary data.</text>
</comment>
<keyword evidence="3" id="KW-1185">Reference proteome</keyword>
<keyword evidence="1" id="KW-0812">Transmembrane</keyword>
<evidence type="ECO:0000313" key="3">
    <source>
        <dbReference type="Proteomes" id="UP001244427"/>
    </source>
</evidence>
<reference evidence="2 3" key="1">
    <citation type="submission" date="2023-07" db="EMBL/GenBank/DDBJ databases">
        <title>Comparative genomics of wheat-associated soil bacteria to identify genetic determinants of phenazine resistance.</title>
        <authorList>
            <person name="Mouncey N."/>
        </authorList>
    </citation>
    <scope>NUCLEOTIDE SEQUENCE [LARGE SCALE GENOMIC DNA]</scope>
    <source>
        <strain evidence="2 3">W4I9-1</strain>
    </source>
</reference>
<dbReference type="Proteomes" id="UP001244427">
    <property type="component" value="Unassembled WGS sequence"/>
</dbReference>
<evidence type="ECO:0000313" key="2">
    <source>
        <dbReference type="EMBL" id="MDQ0648670.1"/>
    </source>
</evidence>
<proteinExistence type="predicted"/>
<dbReference type="AlphaFoldDB" id="A0AAW8EYZ0"/>
<dbReference type="EMBL" id="JAUSXV010000001">
    <property type="protein sequence ID" value="MDQ0648670.1"/>
    <property type="molecule type" value="Genomic_DNA"/>
</dbReference>
<keyword evidence="1" id="KW-0472">Membrane</keyword>
<organism evidence="2 3">
    <name type="scientific">Microbacterium natoriense</name>
    <dbReference type="NCBI Taxonomy" id="284570"/>
    <lineage>
        <taxon>Bacteria</taxon>
        <taxon>Bacillati</taxon>
        <taxon>Actinomycetota</taxon>
        <taxon>Actinomycetes</taxon>
        <taxon>Micrococcales</taxon>
        <taxon>Microbacteriaceae</taxon>
        <taxon>Microbacterium</taxon>
    </lineage>
</organism>
<protein>
    <submittedName>
        <fullName evidence="2">Uncharacterized protein</fullName>
    </submittedName>
</protein>